<evidence type="ECO:0000313" key="1">
    <source>
        <dbReference type="EMBL" id="GHE36346.1"/>
    </source>
</evidence>
<dbReference type="AlphaFoldDB" id="A0A919DDZ6"/>
<reference evidence="1" key="2">
    <citation type="submission" date="2020-09" db="EMBL/GenBank/DDBJ databases">
        <authorList>
            <person name="Sun Q."/>
            <person name="Kim S."/>
        </authorList>
    </citation>
    <scope>NUCLEOTIDE SEQUENCE</scope>
    <source>
        <strain evidence="1">KCTC 32020</strain>
    </source>
</reference>
<keyword evidence="2" id="KW-1185">Reference proteome</keyword>
<dbReference type="OrthoDB" id="9894979at2"/>
<proteinExistence type="predicted"/>
<evidence type="ECO:0000313" key="2">
    <source>
        <dbReference type="Proteomes" id="UP000636453"/>
    </source>
</evidence>
<comment type="caution">
    <text evidence="1">The sequence shown here is derived from an EMBL/GenBank/DDBJ whole genome shotgun (WGS) entry which is preliminary data.</text>
</comment>
<dbReference type="Proteomes" id="UP000636453">
    <property type="component" value="Unassembled WGS sequence"/>
</dbReference>
<gene>
    <name evidence="1" type="ORF">GCM10007167_18140</name>
</gene>
<name>A0A919DDZ6_9GAMM</name>
<reference evidence="1" key="1">
    <citation type="journal article" date="2014" name="Int. J. Syst. Evol. Microbiol.">
        <title>Complete genome sequence of Corynebacterium casei LMG S-19264T (=DSM 44701T), isolated from a smear-ripened cheese.</title>
        <authorList>
            <consortium name="US DOE Joint Genome Institute (JGI-PGF)"/>
            <person name="Walter F."/>
            <person name="Albersmeier A."/>
            <person name="Kalinowski J."/>
            <person name="Ruckert C."/>
        </authorList>
    </citation>
    <scope>NUCLEOTIDE SEQUENCE</scope>
    <source>
        <strain evidence="1">KCTC 32020</strain>
    </source>
</reference>
<protein>
    <submittedName>
        <fullName evidence="1">Uncharacterized protein</fullName>
    </submittedName>
</protein>
<accession>A0A919DDZ6</accession>
<sequence length="200" mass="21615">MTLGKVLAGLVAIAVAMVVLKALQDRPADPQEVKEAMAAEMDTLRTEADKRHPNLAKSEALQAVAAERASAQLAQQTGDKRALTAASLFYGFYFVNTRARPEYCRSHGVDLAPFAKAFDAVHAAERDRARALLLRNGTDPETLYPLMRDQLGVTVAQDMQDTAKGIQGSAADACRVLNEHAAQFAATLVLPPEVRQALMQ</sequence>
<dbReference type="EMBL" id="BNCF01000009">
    <property type="protein sequence ID" value="GHE36346.1"/>
    <property type="molecule type" value="Genomic_DNA"/>
</dbReference>
<organism evidence="1 2">
    <name type="scientific">Vulcaniibacterium thermophilum</name>
    <dbReference type="NCBI Taxonomy" id="1169913"/>
    <lineage>
        <taxon>Bacteria</taxon>
        <taxon>Pseudomonadati</taxon>
        <taxon>Pseudomonadota</taxon>
        <taxon>Gammaproteobacteria</taxon>
        <taxon>Lysobacterales</taxon>
        <taxon>Lysobacteraceae</taxon>
        <taxon>Vulcaniibacterium</taxon>
    </lineage>
</organism>
<dbReference type="RefSeq" id="WP_146472350.1">
    <property type="nucleotide sequence ID" value="NZ_BNCF01000009.1"/>
</dbReference>